<accession>A0A1C4DWB2</accession>
<dbReference type="InterPro" id="IPR052944">
    <property type="entry name" value="Sporulation_related"/>
</dbReference>
<evidence type="ECO:0000256" key="1">
    <source>
        <dbReference type="SAM" id="Phobius"/>
    </source>
</evidence>
<keyword evidence="1" id="KW-1133">Transmembrane helix</keyword>
<dbReference type="AlphaFoldDB" id="A0A1C4DWB2"/>
<dbReference type="Proteomes" id="UP000181997">
    <property type="component" value="Unassembled WGS sequence"/>
</dbReference>
<reference evidence="3" key="1">
    <citation type="submission" date="2016-08" db="EMBL/GenBank/DDBJ databases">
        <authorList>
            <person name="Varghese N."/>
            <person name="Submissions Spin"/>
        </authorList>
    </citation>
    <scope>NUCLEOTIDE SEQUENCE [LARGE SCALE GENOMIC DNA]</scope>
    <source>
        <strain evidence="3">SGD-1123</strain>
    </source>
</reference>
<evidence type="ECO:0000313" key="2">
    <source>
        <dbReference type="EMBL" id="SCC35716.1"/>
    </source>
</evidence>
<gene>
    <name evidence="2" type="ORF">GA0061094_4257</name>
</gene>
<protein>
    <submittedName>
        <fullName evidence="2">Outer membrane lipoprotein-sorting protein</fullName>
    </submittedName>
</protein>
<dbReference type="SUPFAM" id="SSF89392">
    <property type="entry name" value="Prokaryotic lipoproteins and lipoprotein localization factors"/>
    <property type="match status" value="1"/>
</dbReference>
<dbReference type="InterPro" id="IPR029046">
    <property type="entry name" value="LolA/LolB/LppX"/>
</dbReference>
<name>A0A1C4DWB2_9BACI</name>
<dbReference type="PANTHER" id="PTHR37507">
    <property type="entry name" value="SPORULATION PROTEIN YDCC"/>
    <property type="match status" value="1"/>
</dbReference>
<dbReference type="Gene3D" id="2.50.20.10">
    <property type="entry name" value="Lipoprotein localisation LolA/LolB/LppX"/>
    <property type="match status" value="1"/>
</dbReference>
<proteinExistence type="predicted"/>
<dbReference type="EMBL" id="FMAU01000010">
    <property type="protein sequence ID" value="SCC35716.1"/>
    <property type="molecule type" value="Genomic_DNA"/>
</dbReference>
<keyword evidence="2" id="KW-0449">Lipoprotein</keyword>
<dbReference type="PANTHER" id="PTHR37507:SF2">
    <property type="entry name" value="SPORULATION PROTEIN YDCC"/>
    <property type="match status" value="1"/>
</dbReference>
<organism evidence="2 3">
    <name type="scientific">[Bacillus] enclensis</name>
    <dbReference type="NCBI Taxonomy" id="1402860"/>
    <lineage>
        <taxon>Bacteria</taxon>
        <taxon>Bacillati</taxon>
        <taxon>Bacillota</taxon>
        <taxon>Bacilli</taxon>
        <taxon>Bacillales</taxon>
        <taxon>Bacillaceae</taxon>
        <taxon>Rossellomorea</taxon>
    </lineage>
</organism>
<feature type="transmembrane region" description="Helical" evidence="1">
    <location>
        <begin position="41"/>
        <end position="58"/>
    </location>
</feature>
<keyword evidence="3" id="KW-1185">Reference proteome</keyword>
<keyword evidence="1" id="KW-0812">Transmembrane</keyword>
<evidence type="ECO:0000313" key="3">
    <source>
        <dbReference type="Proteomes" id="UP000181997"/>
    </source>
</evidence>
<keyword evidence="1" id="KW-0472">Membrane</keyword>
<sequence>MHPIVRETKIKNVFFLYRLAFPSLNYVYLETKGAEKMKKKLVVLVMAMLAILMLAACGEKSKEDVTKDLKSKVEDMKGYKADAKMTLQVGDEPQTYDVEVWHNNPNYYRVALKNAAKDQSQMILRNDEGVFVLTPALNKSFRFQSEWPNNSSQAYLYESLVQDVLEDKEATFKETKSHYVFTTKTRYQNKQMLPTQEIAFNKKDLSPATVKVMDADHNSLVKVEFSKMDMKAAFDKKDFDMKKNMTGAQLEVPVTAGVEDKEFTVLYPMSEITGTELVEEKEVATENGKRVVLTYDGEKSFTIIQEKTTVVPTMTVSTSLKGELVDLGFTVAAMTDTSIRWTNNGIDYMLASNDLTPSEMVMLAQSVQGSMVK</sequence>